<dbReference type="AlphaFoldDB" id="A0A511AC73"/>
<keyword evidence="4" id="KW-1185">Reference proteome</keyword>
<dbReference type="Pfam" id="PF02720">
    <property type="entry name" value="DUF222"/>
    <property type="match status" value="1"/>
</dbReference>
<reference evidence="3 4" key="1">
    <citation type="submission" date="2019-07" db="EMBL/GenBank/DDBJ databases">
        <title>Whole genome shotgun sequence of Microbacterium aerolatum NBRC 103071.</title>
        <authorList>
            <person name="Hosoyama A."/>
            <person name="Uohara A."/>
            <person name="Ohji S."/>
            <person name="Ichikawa N."/>
        </authorList>
    </citation>
    <scope>NUCLEOTIDE SEQUENCE [LARGE SCALE GENOMIC DNA]</scope>
    <source>
        <strain evidence="3 4">NBRC 103071</strain>
    </source>
</reference>
<evidence type="ECO:0000313" key="4">
    <source>
        <dbReference type="Proteomes" id="UP000321225"/>
    </source>
</evidence>
<name>A0A511AC73_9MICO</name>
<dbReference type="SMART" id="SM00507">
    <property type="entry name" value="HNHc"/>
    <property type="match status" value="1"/>
</dbReference>
<protein>
    <submittedName>
        <fullName evidence="3">HNH endonuclease</fullName>
    </submittedName>
</protein>
<keyword evidence="3" id="KW-0378">Hydrolase</keyword>
<evidence type="ECO:0000313" key="3">
    <source>
        <dbReference type="EMBL" id="GEK85759.1"/>
    </source>
</evidence>
<dbReference type="OrthoDB" id="5177627at2"/>
<organism evidence="3 4">
    <name type="scientific">Microbacterium aerolatum</name>
    <dbReference type="NCBI Taxonomy" id="153731"/>
    <lineage>
        <taxon>Bacteria</taxon>
        <taxon>Bacillati</taxon>
        <taxon>Actinomycetota</taxon>
        <taxon>Actinomycetes</taxon>
        <taxon>Micrococcales</taxon>
        <taxon>Microbacteriaceae</taxon>
        <taxon>Microbacterium</taxon>
    </lineage>
</organism>
<dbReference type="RefSeq" id="WP_147038383.1">
    <property type="nucleotide sequence ID" value="NZ_BJUW01000003.1"/>
</dbReference>
<dbReference type="InterPro" id="IPR003615">
    <property type="entry name" value="HNH_nuc"/>
</dbReference>
<gene>
    <name evidence="3" type="ORF">MAE01_09350</name>
</gene>
<dbReference type="Gene3D" id="1.10.30.50">
    <property type="match status" value="1"/>
</dbReference>
<feature type="domain" description="HNH nuclease" evidence="2">
    <location>
        <begin position="388"/>
        <end position="439"/>
    </location>
</feature>
<dbReference type="InterPro" id="IPR003870">
    <property type="entry name" value="DUF222"/>
</dbReference>
<comment type="caution">
    <text evidence="3">The sequence shown here is derived from an EMBL/GenBank/DDBJ whole genome shotgun (WGS) entry which is preliminary data.</text>
</comment>
<proteinExistence type="predicted"/>
<feature type="region of interest" description="Disordered" evidence="1">
    <location>
        <begin position="469"/>
        <end position="489"/>
    </location>
</feature>
<dbReference type="GO" id="GO:0004519">
    <property type="term" value="F:endonuclease activity"/>
    <property type="evidence" value="ECO:0007669"/>
    <property type="project" value="UniProtKB-KW"/>
</dbReference>
<dbReference type="CDD" id="cd00085">
    <property type="entry name" value="HNHc"/>
    <property type="match status" value="1"/>
</dbReference>
<sequence length="489" mass="53084">MNSIVAHLEDLDRSLAVASRGAFDGEQIPDLPDAEISALLEASGRIQKRIEALQVEASVQVLERSAPMRDDKITEKYGWSRPVDLVRALTRTETRDANRVVKTARLMSRTRGMSSGEFVPARYPALRAAMVSGAIGTAGLLAAIEPLEQSRDRILDDERLEADRQLADLARGIIRDDEGRTVGTGPLPAPEDLRLLSRVLVAYLDPDGAEPSDRAGARARSFSIGRERDGRVPIRGDILPEVAGQLQLLQDSILNPRVDGPDDPTGGVHFTESNDEAVAPNGEPHATPADDRTRAQKMHDAFAMIVNAAARAGEFPDIGGAAPTLVVTVTAEDYATGSGWATVLNTGDRIPSRIAAQTGCAGGIQRVLFDENGRIAALGTSARIFNALQRRAITLRDGGCVIPGCVPASWCEIHHVVEYADGGPTHTDNGVLLCWWHHRNLHLSEWRIRMNRGVPEVRGPRWWDHEQRWHPAGSPRPRVRTGGAGIRTG</sequence>
<evidence type="ECO:0000259" key="2">
    <source>
        <dbReference type="SMART" id="SM00507"/>
    </source>
</evidence>
<accession>A0A511AC73</accession>
<keyword evidence="3" id="KW-0255">Endonuclease</keyword>
<keyword evidence="3" id="KW-0540">Nuclease</keyword>
<feature type="region of interest" description="Disordered" evidence="1">
    <location>
        <begin position="257"/>
        <end position="292"/>
    </location>
</feature>
<dbReference type="EMBL" id="BJUW01000003">
    <property type="protein sequence ID" value="GEK85759.1"/>
    <property type="molecule type" value="Genomic_DNA"/>
</dbReference>
<dbReference type="Proteomes" id="UP000321225">
    <property type="component" value="Unassembled WGS sequence"/>
</dbReference>
<evidence type="ECO:0000256" key="1">
    <source>
        <dbReference type="SAM" id="MobiDB-lite"/>
    </source>
</evidence>